<evidence type="ECO:0000256" key="6">
    <source>
        <dbReference type="SAM" id="Phobius"/>
    </source>
</evidence>
<feature type="transmembrane region" description="Helical" evidence="6">
    <location>
        <begin position="72"/>
        <end position="94"/>
    </location>
</feature>
<dbReference type="GeneID" id="56141927"/>
<accession>A0A7D6H063</accession>
<evidence type="ECO:0000256" key="4">
    <source>
        <dbReference type="ARBA" id="ARBA00022989"/>
    </source>
</evidence>
<evidence type="ECO:0000313" key="8">
    <source>
        <dbReference type="EMBL" id="QLK26405.1"/>
    </source>
</evidence>
<keyword evidence="4 6" id="KW-1133">Transmembrane helix</keyword>
<dbReference type="EMBL" id="CP059154">
    <property type="protein sequence ID" value="QLK26405.1"/>
    <property type="molecule type" value="Genomic_DNA"/>
</dbReference>
<organism evidence="8 9">
    <name type="scientific">Natrinema zhouii</name>
    <dbReference type="NCBI Taxonomy" id="1710539"/>
    <lineage>
        <taxon>Archaea</taxon>
        <taxon>Methanobacteriati</taxon>
        <taxon>Methanobacteriota</taxon>
        <taxon>Stenosarchaea group</taxon>
        <taxon>Halobacteria</taxon>
        <taxon>Halobacteriales</taxon>
        <taxon>Natrialbaceae</taxon>
        <taxon>Natrinema</taxon>
    </lineage>
</organism>
<feature type="domain" description="VTT" evidence="7">
    <location>
        <begin position="53"/>
        <end position="173"/>
    </location>
</feature>
<dbReference type="InterPro" id="IPR051311">
    <property type="entry name" value="DedA_domain"/>
</dbReference>
<dbReference type="InterPro" id="IPR032816">
    <property type="entry name" value="VTT_dom"/>
</dbReference>
<proteinExistence type="predicted"/>
<comment type="subcellular location">
    <subcellularLocation>
        <location evidence="1">Cell membrane</location>
        <topology evidence="1">Multi-pass membrane protein</topology>
    </subcellularLocation>
</comment>
<evidence type="ECO:0000256" key="3">
    <source>
        <dbReference type="ARBA" id="ARBA00022692"/>
    </source>
</evidence>
<keyword evidence="2" id="KW-1003">Cell membrane</keyword>
<feature type="transmembrane region" description="Helical" evidence="6">
    <location>
        <begin position="157"/>
        <end position="178"/>
    </location>
</feature>
<dbReference type="PANTHER" id="PTHR42709">
    <property type="entry name" value="ALKALINE PHOSPHATASE LIKE PROTEIN"/>
    <property type="match status" value="1"/>
</dbReference>
<dbReference type="PANTHER" id="PTHR42709:SF6">
    <property type="entry name" value="UNDECAPRENYL PHOSPHATE TRANSPORTER A"/>
    <property type="match status" value="1"/>
</dbReference>
<dbReference type="Proteomes" id="UP000510869">
    <property type="component" value="Chromosome"/>
</dbReference>
<evidence type="ECO:0000256" key="2">
    <source>
        <dbReference type="ARBA" id="ARBA00022475"/>
    </source>
</evidence>
<gene>
    <name evidence="8" type="ORF">HYG81_01940</name>
</gene>
<keyword evidence="3 6" id="KW-0812">Transmembrane</keyword>
<dbReference type="OrthoDB" id="204088at2157"/>
<dbReference type="Pfam" id="PF09335">
    <property type="entry name" value="VTT_dom"/>
    <property type="match status" value="1"/>
</dbReference>
<dbReference type="GO" id="GO:0005886">
    <property type="term" value="C:plasma membrane"/>
    <property type="evidence" value="ECO:0007669"/>
    <property type="project" value="UniProtKB-SubCell"/>
</dbReference>
<dbReference type="KEGG" id="nay:HYG81_01940"/>
<evidence type="ECO:0000256" key="1">
    <source>
        <dbReference type="ARBA" id="ARBA00004651"/>
    </source>
</evidence>
<name>A0A7D6H063_9EURY</name>
<reference evidence="8 9" key="1">
    <citation type="submission" date="2020-07" db="EMBL/GenBank/DDBJ databases">
        <title>Natrinema (YPL30) sp. nov. and Haloterrigena xxxxxx (YPL8) sp. nov., isolated from a salt mine.</title>
        <authorList>
            <person name="Cui H."/>
        </authorList>
    </citation>
    <scope>NUCLEOTIDE SEQUENCE [LARGE SCALE GENOMIC DNA]</scope>
    <source>
        <strain evidence="8 9">YPL13</strain>
    </source>
</reference>
<protein>
    <submittedName>
        <fullName evidence="8">VTT domain-containing protein</fullName>
    </submittedName>
</protein>
<sequence length="184" mass="19936">MLPFGTTHRLGAGPLQIEELPPWVESMLTSELALAVFFGICVLEGAMLLRFMPSELVVPAALALIGSSIPEVIGIVAIAVVGTTVGQFGLFCLVRRAGREYVLQKRWFPITESKLERFDGWFDRWGRLAIPVSNTMLFVRGLLTVPAGLSEMDGRSFVTLSAVGSLSFQSILAALYLLGGHLLA</sequence>
<evidence type="ECO:0000256" key="5">
    <source>
        <dbReference type="ARBA" id="ARBA00023136"/>
    </source>
</evidence>
<keyword evidence="9" id="KW-1185">Reference proteome</keyword>
<dbReference type="AlphaFoldDB" id="A0A7D6H063"/>
<evidence type="ECO:0000259" key="7">
    <source>
        <dbReference type="Pfam" id="PF09335"/>
    </source>
</evidence>
<dbReference type="RefSeq" id="WP_180841578.1">
    <property type="nucleotide sequence ID" value="NZ_CP059154.1"/>
</dbReference>
<evidence type="ECO:0000313" key="9">
    <source>
        <dbReference type="Proteomes" id="UP000510869"/>
    </source>
</evidence>
<feature type="transmembrane region" description="Helical" evidence="6">
    <location>
        <begin position="32"/>
        <end position="52"/>
    </location>
</feature>
<keyword evidence="5 6" id="KW-0472">Membrane</keyword>